<dbReference type="Gene3D" id="3.60.15.10">
    <property type="entry name" value="Ribonuclease Z/Hydroxyacylglutathione hydrolase-like"/>
    <property type="match status" value="1"/>
</dbReference>
<dbReference type="InterPro" id="IPR036866">
    <property type="entry name" value="RibonucZ/Hydroxyglut_hydro"/>
</dbReference>
<dbReference type="AlphaFoldDB" id="A0AAU1ZT06"/>
<accession>A0AAU1ZT06</accession>
<evidence type="ECO:0008006" key="2">
    <source>
        <dbReference type="Google" id="ProtNLM"/>
    </source>
</evidence>
<sequence>MIRFTMMPGEDGDCLLLEYGDDSFVRRILVDGGRAGTYPLIKPVLAGLDGLVDVLVVTHVDQDHVLGVLALLEDPERSVEFGDVWFNGFDHLLDAEGFGAQDGERLTSALLGQNMPWNDAFGGRSAEVGQRIGWFDDGSTMEVLSPDRLQLERLAPVWVDVCAEHGLIPGRDPDEPPPVDGFEPFGGAVDVEQLAATPFKRDPSPTNVSSIGLLFEFEDRRIVLTGDADDRRLVESLRPRAEAAGGRLHVDVLKVAHHGSKHNISTDLLDLLDCDRYLISTSGARHHHPDDIAMSRILQRGGAQKEIVFNYRDRAAPWDDTSLKDRFGYTVTAPGPDTDDGFVTFEL</sequence>
<reference evidence="1" key="1">
    <citation type="submission" date="2022-10" db="EMBL/GenBank/DDBJ databases">
        <title>The complete genomes of actinobacterial strains from the NBC collection.</title>
        <authorList>
            <person name="Joergensen T.S."/>
            <person name="Alvarez Arevalo M."/>
            <person name="Sterndorff E.B."/>
            <person name="Faurdal D."/>
            <person name="Vuksanovic O."/>
            <person name="Mourched A.-S."/>
            <person name="Charusanti P."/>
            <person name="Shaw S."/>
            <person name="Blin K."/>
            <person name="Weber T."/>
        </authorList>
    </citation>
    <scope>NUCLEOTIDE SEQUENCE</scope>
    <source>
        <strain evidence="1">NBC_00093</strain>
    </source>
</reference>
<dbReference type="SUPFAM" id="SSF56281">
    <property type="entry name" value="Metallo-hydrolase/oxidoreductase"/>
    <property type="match status" value="1"/>
</dbReference>
<dbReference type="PANTHER" id="PTHR30619:SF1">
    <property type="entry name" value="RECOMBINATION PROTEIN 2"/>
    <property type="match status" value="1"/>
</dbReference>
<evidence type="ECO:0000313" key="1">
    <source>
        <dbReference type="EMBL" id="WTT14714.1"/>
    </source>
</evidence>
<name>A0AAU1ZT06_9ACTN</name>
<dbReference type="EMBL" id="CP108222">
    <property type="protein sequence ID" value="WTT14714.1"/>
    <property type="molecule type" value="Genomic_DNA"/>
</dbReference>
<dbReference type="PANTHER" id="PTHR30619">
    <property type="entry name" value="DNA INTERNALIZATION/COMPETENCE PROTEIN COMEC/REC2"/>
    <property type="match status" value="1"/>
</dbReference>
<proteinExistence type="predicted"/>
<gene>
    <name evidence="1" type="ORF">OHA22_03850</name>
</gene>
<organism evidence="1">
    <name type="scientific">Streptomyces sp. NBC_00093</name>
    <dbReference type="NCBI Taxonomy" id="2975649"/>
    <lineage>
        <taxon>Bacteria</taxon>
        <taxon>Bacillati</taxon>
        <taxon>Actinomycetota</taxon>
        <taxon>Actinomycetes</taxon>
        <taxon>Kitasatosporales</taxon>
        <taxon>Streptomycetaceae</taxon>
        <taxon>Streptomyces</taxon>
    </lineage>
</organism>
<dbReference type="InterPro" id="IPR052159">
    <property type="entry name" value="Competence_DNA_uptake"/>
</dbReference>
<protein>
    <recommendedName>
        <fullName evidence="2">Metallo-beta-lactamase domain-containing protein</fullName>
    </recommendedName>
</protein>